<evidence type="ECO:0000256" key="1">
    <source>
        <dbReference type="SAM" id="MobiDB-lite"/>
    </source>
</evidence>
<keyword evidence="4" id="KW-0560">Oxidoreductase</keyword>
<reference evidence="4 5" key="1">
    <citation type="submission" date="2024-01" db="EMBL/GenBank/DDBJ databases">
        <authorList>
            <person name="Deng Y."/>
            <person name="Su J."/>
        </authorList>
    </citation>
    <scope>NUCLEOTIDE SEQUENCE [LARGE SCALE GENOMIC DNA]</scope>
    <source>
        <strain evidence="4 5">CPCC 100088</strain>
    </source>
</reference>
<comment type="caution">
    <text evidence="4">The sequence shown here is derived from an EMBL/GenBank/DDBJ whole genome shotgun (WGS) entry which is preliminary data.</text>
</comment>
<evidence type="ECO:0000313" key="4">
    <source>
        <dbReference type="EMBL" id="MER5170890.1"/>
    </source>
</evidence>
<protein>
    <submittedName>
        <fullName evidence="4">Intradiol ring-cleavage dioxygenase</fullName>
    </submittedName>
</protein>
<feature type="chain" id="PRO_5045767610" evidence="2">
    <location>
        <begin position="36"/>
        <end position="295"/>
    </location>
</feature>
<feature type="signal peptide" evidence="2">
    <location>
        <begin position="1"/>
        <end position="35"/>
    </location>
</feature>
<accession>A0ABV1SDA0</accession>
<gene>
    <name evidence="4" type="ORF">VSX56_03800</name>
</gene>
<dbReference type="GO" id="GO:0051213">
    <property type="term" value="F:dioxygenase activity"/>
    <property type="evidence" value="ECO:0007669"/>
    <property type="project" value="UniProtKB-KW"/>
</dbReference>
<dbReference type="Proteomes" id="UP001438953">
    <property type="component" value="Unassembled WGS sequence"/>
</dbReference>
<dbReference type="Pfam" id="PF00775">
    <property type="entry name" value="Dioxygenase_C"/>
    <property type="match status" value="1"/>
</dbReference>
<proteinExistence type="predicted"/>
<reference evidence="4 5" key="2">
    <citation type="submission" date="2024-06" db="EMBL/GenBank/DDBJ databases">
        <title>Thioclava kandeliae sp. nov. from a rhizosphere soil sample of Kandelia candel in a mangrove.</title>
        <authorList>
            <person name="Mu T."/>
        </authorList>
    </citation>
    <scope>NUCLEOTIDE SEQUENCE [LARGE SCALE GENOMIC DNA]</scope>
    <source>
        <strain evidence="4 5">CPCC 100088</strain>
    </source>
</reference>
<dbReference type="CDD" id="cd03457">
    <property type="entry name" value="intradiol_dioxygenase_like"/>
    <property type="match status" value="1"/>
</dbReference>
<sequence length="295" mass="31461">MTSNFNGLSRRNLMKVLAASPVAVTGAGIASMAHAEAEAAAQSVGLISGNMCLVSPETTEGPYYIDPKLVRADIREDKEGIAMTMQLQVVDENCQPMANARVDIWHCDAEGNYSGYASQGSEGTLDTEGETFLRGTQMTDESGIVSFQTIYPGWYRGRTTHIHYKVFLDETNVLTSQIFFPDALSQYIYDNIEPYTRDSTRDTYNAIDGILQAAGDGAYTAIREQSEMYLAQLVVGVDPDAVSQEGSGPGGAPKSANMGEPPEGAAPEGGAPGQPPEQSAGDLSPEDLIPGSKTE</sequence>
<dbReference type="PROSITE" id="PS51318">
    <property type="entry name" value="TAT"/>
    <property type="match status" value="1"/>
</dbReference>
<dbReference type="RefSeq" id="WP_339113503.1">
    <property type="nucleotide sequence ID" value="NZ_JAYWLC010000002.1"/>
</dbReference>
<evidence type="ECO:0000256" key="2">
    <source>
        <dbReference type="SAM" id="SignalP"/>
    </source>
</evidence>
<dbReference type="SUPFAM" id="SSF49482">
    <property type="entry name" value="Aromatic compound dioxygenase"/>
    <property type="match status" value="1"/>
</dbReference>
<dbReference type="InterPro" id="IPR006311">
    <property type="entry name" value="TAT_signal"/>
</dbReference>
<feature type="domain" description="Intradiol ring-cleavage dioxygenases" evidence="3">
    <location>
        <begin position="66"/>
        <end position="194"/>
    </location>
</feature>
<feature type="region of interest" description="Disordered" evidence="1">
    <location>
        <begin position="241"/>
        <end position="295"/>
    </location>
</feature>
<evidence type="ECO:0000313" key="5">
    <source>
        <dbReference type="Proteomes" id="UP001438953"/>
    </source>
</evidence>
<evidence type="ECO:0000259" key="3">
    <source>
        <dbReference type="Pfam" id="PF00775"/>
    </source>
</evidence>
<keyword evidence="4" id="KW-0223">Dioxygenase</keyword>
<name>A0ABV1SDA0_9RHOB</name>
<dbReference type="InterPro" id="IPR015889">
    <property type="entry name" value="Intradiol_dOase_core"/>
</dbReference>
<keyword evidence="2" id="KW-0732">Signal</keyword>
<keyword evidence="5" id="KW-1185">Reference proteome</keyword>
<feature type="compositionally biased region" description="Low complexity" evidence="1">
    <location>
        <begin position="259"/>
        <end position="269"/>
    </location>
</feature>
<dbReference type="PANTHER" id="PTHR34315:SF1">
    <property type="entry name" value="INTRADIOL RING-CLEAVAGE DIOXYGENASES DOMAIN-CONTAINING PROTEIN-RELATED"/>
    <property type="match status" value="1"/>
</dbReference>
<dbReference type="EMBL" id="JAYWLC010000002">
    <property type="protein sequence ID" value="MER5170890.1"/>
    <property type="molecule type" value="Genomic_DNA"/>
</dbReference>
<dbReference type="Gene3D" id="2.60.130.10">
    <property type="entry name" value="Aromatic compound dioxygenase"/>
    <property type="match status" value="1"/>
</dbReference>
<dbReference type="InterPro" id="IPR000627">
    <property type="entry name" value="Intradiol_dOase_C"/>
</dbReference>
<dbReference type="PANTHER" id="PTHR34315">
    <property type="match status" value="1"/>
</dbReference>
<organism evidence="4 5">
    <name type="scientific">Thioclava kandeliae</name>
    <dbReference type="NCBI Taxonomy" id="3070818"/>
    <lineage>
        <taxon>Bacteria</taxon>
        <taxon>Pseudomonadati</taxon>
        <taxon>Pseudomonadota</taxon>
        <taxon>Alphaproteobacteria</taxon>
        <taxon>Rhodobacterales</taxon>
        <taxon>Paracoccaceae</taxon>
        <taxon>Thioclava</taxon>
    </lineage>
</organism>